<keyword evidence="1" id="KW-1133">Transmembrane helix</keyword>
<evidence type="ECO:0000313" key="6">
    <source>
        <dbReference type="Proteomes" id="UP000480164"/>
    </source>
</evidence>
<keyword evidence="6" id="KW-1185">Reference proteome</keyword>
<feature type="transmembrane region" description="Helical" evidence="1">
    <location>
        <begin position="235"/>
        <end position="254"/>
    </location>
</feature>
<feature type="transmembrane region" description="Helical" evidence="1">
    <location>
        <begin position="289"/>
        <end position="312"/>
    </location>
</feature>
<dbReference type="EMBL" id="CP046509">
    <property type="protein sequence ID" value="QGU87103.1"/>
    <property type="molecule type" value="Genomic_DNA"/>
</dbReference>
<keyword evidence="1" id="KW-0812">Transmembrane</keyword>
<feature type="domain" description="Acyltransferase 3" evidence="2">
    <location>
        <begin position="11"/>
        <end position="337"/>
    </location>
</feature>
<sequence>MRFTMHRNDVIDSFRAIAIFLVTGFHISGWALYGSGVVFSDISTFINYGQFDAIGIIGNGWVGVGMFFVISGYCMANSVARRFSHGMSAKAYANYALNRLMRIGLPYYVAILVWVILIDRFGVTSKSTGIKDILTHLFFVHNTSKETMYSISGVFWSLAVEMQFCMILPLIFIFFKSSAMRCTALLLSLAFTVMINKFSKSILLTWSIASYLYLFLLGWFLALLPNYFKIKFASLWVLLPGFIAFSLLICYRGNNYDMNLKLYEILTATVFSIFMMSCVMRFRNHKNNFIVSILSFIGRCSFSIYLYNYIFWCLKPGVNSVTSVLGAFLFVIIIGIAMHFIIERNSEKLRRYVFSSGTDVLKLIRR</sequence>
<keyword evidence="4" id="KW-0808">Transferase</keyword>
<evidence type="ECO:0000313" key="5">
    <source>
        <dbReference type="Proteomes" id="UP000424752"/>
    </source>
</evidence>
<organism evidence="4 5">
    <name type="scientific">Erwinia sorbitola</name>
    <dbReference type="NCBI Taxonomy" id="2681984"/>
    <lineage>
        <taxon>Bacteria</taxon>
        <taxon>Pseudomonadati</taxon>
        <taxon>Pseudomonadota</taxon>
        <taxon>Gammaproteobacteria</taxon>
        <taxon>Enterobacterales</taxon>
        <taxon>Erwiniaceae</taxon>
        <taxon>Erwinia</taxon>
    </lineage>
</organism>
<dbReference type="AlphaFoldDB" id="A0A6I6ES79"/>
<dbReference type="Proteomes" id="UP000480164">
    <property type="component" value="Unassembled WGS sequence"/>
</dbReference>
<accession>A0A6I6ES79</accession>
<evidence type="ECO:0000256" key="1">
    <source>
        <dbReference type="SAM" id="Phobius"/>
    </source>
</evidence>
<evidence type="ECO:0000313" key="4">
    <source>
        <dbReference type="EMBL" id="QGU87103.1"/>
    </source>
</evidence>
<dbReference type="EMBL" id="WLZX01000001">
    <property type="protein sequence ID" value="MTD26375.1"/>
    <property type="molecule type" value="Genomic_DNA"/>
</dbReference>
<protein>
    <submittedName>
        <fullName evidence="4">Acyltransferase family protein</fullName>
    </submittedName>
</protein>
<dbReference type="PANTHER" id="PTHR23028">
    <property type="entry name" value="ACETYLTRANSFERASE"/>
    <property type="match status" value="1"/>
</dbReference>
<accession>A0A6L6GL96</accession>
<feature type="transmembrane region" description="Helical" evidence="1">
    <location>
        <begin position="100"/>
        <end position="118"/>
    </location>
</feature>
<dbReference type="GO" id="GO:0016020">
    <property type="term" value="C:membrane"/>
    <property type="evidence" value="ECO:0007669"/>
    <property type="project" value="TreeGrafter"/>
</dbReference>
<feature type="transmembrane region" description="Helical" evidence="1">
    <location>
        <begin position="53"/>
        <end position="79"/>
    </location>
</feature>
<keyword evidence="1" id="KW-0472">Membrane</keyword>
<evidence type="ECO:0000259" key="2">
    <source>
        <dbReference type="Pfam" id="PF01757"/>
    </source>
</evidence>
<dbReference type="GO" id="GO:0000271">
    <property type="term" value="P:polysaccharide biosynthetic process"/>
    <property type="evidence" value="ECO:0007669"/>
    <property type="project" value="TreeGrafter"/>
</dbReference>
<dbReference type="Proteomes" id="UP000424752">
    <property type="component" value="Chromosome"/>
</dbReference>
<reference evidence="4 5" key="2">
    <citation type="submission" date="2019-12" db="EMBL/GenBank/DDBJ databases">
        <title>Erwinia sp. nov., isolated from droppings of birds in the Qinghai-Tiebt plateau of China.</title>
        <authorList>
            <person name="Ge Y."/>
        </authorList>
    </citation>
    <scope>NUCLEOTIDE SEQUENCE [LARGE SCALE GENOMIC DNA]</scope>
    <source>
        <strain evidence="4 5">J780</strain>
    </source>
</reference>
<dbReference type="KEGG" id="erwi:GN242_07690"/>
<feature type="transmembrane region" description="Helical" evidence="1">
    <location>
        <begin position="12"/>
        <end position="33"/>
    </location>
</feature>
<reference evidence="3 6" key="1">
    <citation type="submission" date="2019-11" db="EMBL/GenBank/DDBJ databases">
        <title>Erwinia sp. nov., isolated from feces of birds in Tibet plateau of China.</title>
        <authorList>
            <person name="Ge Y."/>
        </authorList>
    </citation>
    <scope>NUCLEOTIDE SEQUENCE [LARGE SCALE GENOMIC DNA]</scope>
    <source>
        <strain evidence="3 6">J316</strain>
    </source>
</reference>
<feature type="transmembrane region" description="Helical" evidence="1">
    <location>
        <begin position="324"/>
        <end position="342"/>
    </location>
</feature>
<proteinExistence type="predicted"/>
<dbReference type="InterPro" id="IPR050879">
    <property type="entry name" value="Acyltransferase_3"/>
</dbReference>
<evidence type="ECO:0000313" key="3">
    <source>
        <dbReference type="EMBL" id="MTD26375.1"/>
    </source>
</evidence>
<feature type="transmembrane region" description="Helical" evidence="1">
    <location>
        <begin position="211"/>
        <end position="228"/>
    </location>
</feature>
<keyword evidence="4" id="KW-0012">Acyltransferase</keyword>
<dbReference type="Pfam" id="PF01757">
    <property type="entry name" value="Acyl_transf_3"/>
    <property type="match status" value="1"/>
</dbReference>
<name>A0A6I6ES79_9GAMM</name>
<feature type="transmembrane region" description="Helical" evidence="1">
    <location>
        <begin position="154"/>
        <end position="175"/>
    </location>
</feature>
<dbReference type="RefSeq" id="WP_154751622.1">
    <property type="nucleotide sequence ID" value="NZ_CP046509.1"/>
</dbReference>
<dbReference type="PANTHER" id="PTHR23028:SF53">
    <property type="entry name" value="ACYL_TRANSF_3 DOMAIN-CONTAINING PROTEIN"/>
    <property type="match status" value="1"/>
</dbReference>
<gene>
    <name evidence="3" type="ORF">GK011_05370</name>
    <name evidence="4" type="ORF">GN242_07690</name>
</gene>
<dbReference type="InterPro" id="IPR002656">
    <property type="entry name" value="Acyl_transf_3_dom"/>
</dbReference>
<dbReference type="GO" id="GO:0016747">
    <property type="term" value="F:acyltransferase activity, transferring groups other than amino-acyl groups"/>
    <property type="evidence" value="ECO:0007669"/>
    <property type="project" value="InterPro"/>
</dbReference>